<evidence type="ECO:0000313" key="2">
    <source>
        <dbReference type="Proteomes" id="UP000319732"/>
    </source>
</evidence>
<name>A0A545TKH1_9GAMM</name>
<dbReference type="EMBL" id="VHSG01000014">
    <property type="protein sequence ID" value="TQV77661.1"/>
    <property type="molecule type" value="Genomic_DNA"/>
</dbReference>
<dbReference type="PANTHER" id="PTHR17985:SF8">
    <property type="entry name" value="TRANSPORT AND GOLGI ORGANIZATION PROTEIN 2 HOMOLOG"/>
    <property type="match status" value="1"/>
</dbReference>
<reference evidence="1 2" key="1">
    <citation type="submission" date="2019-06" db="EMBL/GenBank/DDBJ databases">
        <title>Whole genome sequence for Cellvibrionaceae sp. R142.</title>
        <authorList>
            <person name="Wang G."/>
        </authorList>
    </citation>
    <scope>NUCLEOTIDE SEQUENCE [LARGE SCALE GENOMIC DNA]</scope>
    <source>
        <strain evidence="1 2">R142</strain>
    </source>
</reference>
<dbReference type="Pfam" id="PF05742">
    <property type="entry name" value="TANGO2"/>
    <property type="match status" value="1"/>
</dbReference>
<comment type="caution">
    <text evidence="1">The sequence shown here is derived from an EMBL/GenBank/DDBJ whole genome shotgun (WGS) entry which is preliminary data.</text>
</comment>
<sequence length="253" mass="28318">MCLILFAHLYHPDYPLVVAANRDEFYERPTRAAHFWSCDPNVLAGVDSRAGGTWLGITRSGRFAAITNYREDSAPRTDKQSRGQLTRDFLRTEQAPADYLRRVHRQAADYNGFNLLLGDGRDLFYYSNREHSITELEPGIYGLSNGLLDSPWPKVTGGKDALRAAVDGVPSSTGLLEILADRQTAPECELPDTGVPLEWERQLSPRFIRAGDYGTRASTAIIVQGREVEFTERSFSAGPEEEVDTNTYRFALP</sequence>
<dbReference type="AlphaFoldDB" id="A0A545TKH1"/>
<organism evidence="1 2">
    <name type="scientific">Exilibacterium tricleocarpae</name>
    <dbReference type="NCBI Taxonomy" id="2591008"/>
    <lineage>
        <taxon>Bacteria</taxon>
        <taxon>Pseudomonadati</taxon>
        <taxon>Pseudomonadota</taxon>
        <taxon>Gammaproteobacteria</taxon>
        <taxon>Cellvibrionales</taxon>
        <taxon>Cellvibrionaceae</taxon>
        <taxon>Exilibacterium</taxon>
    </lineage>
</organism>
<protein>
    <submittedName>
        <fullName evidence="1">NRDE family protein</fullName>
    </submittedName>
</protein>
<evidence type="ECO:0000313" key="1">
    <source>
        <dbReference type="EMBL" id="TQV77661.1"/>
    </source>
</evidence>
<dbReference type="InterPro" id="IPR008551">
    <property type="entry name" value="TANGO2"/>
</dbReference>
<accession>A0A545TKH1</accession>
<dbReference type="PANTHER" id="PTHR17985">
    <property type="entry name" value="SER/THR-RICH PROTEIN T10 IN DGCR REGION"/>
    <property type="match status" value="1"/>
</dbReference>
<dbReference type="OrthoDB" id="4380123at2"/>
<gene>
    <name evidence="1" type="ORF">FKG94_14895</name>
</gene>
<keyword evidence="2" id="KW-1185">Reference proteome</keyword>
<proteinExistence type="predicted"/>
<dbReference type="Proteomes" id="UP000319732">
    <property type="component" value="Unassembled WGS sequence"/>
</dbReference>